<protein>
    <submittedName>
        <fullName evidence="2">Uncharacterized protein</fullName>
    </submittedName>
</protein>
<reference evidence="2 3" key="1">
    <citation type="submission" date="2019-04" db="EMBL/GenBank/DDBJ databases">
        <title>Friends and foes A comparative genomics study of 23 Aspergillus species from section Flavi.</title>
        <authorList>
            <consortium name="DOE Joint Genome Institute"/>
            <person name="Kjaerbolling I."/>
            <person name="Vesth T."/>
            <person name="Frisvad J.C."/>
            <person name="Nybo J.L."/>
            <person name="Theobald S."/>
            <person name="Kildgaard S."/>
            <person name="Isbrandt T."/>
            <person name="Kuo A."/>
            <person name="Sato A."/>
            <person name="Lyhne E.K."/>
            <person name="Kogle M.E."/>
            <person name="Wiebenga A."/>
            <person name="Kun R.S."/>
            <person name="Lubbers R.J."/>
            <person name="Makela M.R."/>
            <person name="Barry K."/>
            <person name="Chovatia M."/>
            <person name="Clum A."/>
            <person name="Daum C."/>
            <person name="Haridas S."/>
            <person name="He G."/>
            <person name="LaButti K."/>
            <person name="Lipzen A."/>
            <person name="Mondo S."/>
            <person name="Riley R."/>
            <person name="Salamov A."/>
            <person name="Simmons B.A."/>
            <person name="Magnuson J.K."/>
            <person name="Henrissat B."/>
            <person name="Mortensen U.H."/>
            <person name="Larsen T.O."/>
            <person name="Devries R.P."/>
            <person name="Grigoriev I.V."/>
            <person name="Machida M."/>
            <person name="Baker S.E."/>
            <person name="Andersen M.R."/>
        </authorList>
    </citation>
    <scope>NUCLEOTIDE SEQUENCE [LARGE SCALE GENOMIC DNA]</scope>
    <source>
        <strain evidence="2 3">IBT 18842</strain>
    </source>
</reference>
<dbReference type="EMBL" id="ML742452">
    <property type="protein sequence ID" value="KAE8144693.1"/>
    <property type="molecule type" value="Genomic_DNA"/>
</dbReference>
<dbReference type="OrthoDB" id="2119228at2759"/>
<feature type="compositionally biased region" description="Polar residues" evidence="1">
    <location>
        <begin position="217"/>
        <end position="240"/>
    </location>
</feature>
<evidence type="ECO:0000313" key="2">
    <source>
        <dbReference type="EMBL" id="KAE8144693.1"/>
    </source>
</evidence>
<proteinExistence type="predicted"/>
<evidence type="ECO:0000256" key="1">
    <source>
        <dbReference type="SAM" id="MobiDB-lite"/>
    </source>
</evidence>
<dbReference type="Proteomes" id="UP000325780">
    <property type="component" value="Unassembled WGS sequence"/>
</dbReference>
<keyword evidence="3" id="KW-1185">Reference proteome</keyword>
<dbReference type="AlphaFoldDB" id="A0A5N6TE96"/>
<accession>A0A5N6TE96</accession>
<organism evidence="2 3">
    <name type="scientific">Aspergillus avenaceus</name>
    <dbReference type="NCBI Taxonomy" id="36643"/>
    <lineage>
        <taxon>Eukaryota</taxon>
        <taxon>Fungi</taxon>
        <taxon>Dikarya</taxon>
        <taxon>Ascomycota</taxon>
        <taxon>Pezizomycotina</taxon>
        <taxon>Eurotiomycetes</taxon>
        <taxon>Eurotiomycetidae</taxon>
        <taxon>Eurotiales</taxon>
        <taxon>Aspergillaceae</taxon>
        <taxon>Aspergillus</taxon>
        <taxon>Aspergillus subgen. Circumdati</taxon>
    </lineage>
</organism>
<evidence type="ECO:0000313" key="3">
    <source>
        <dbReference type="Proteomes" id="UP000325780"/>
    </source>
</evidence>
<gene>
    <name evidence="2" type="ORF">BDV25DRAFT_145362</name>
</gene>
<feature type="region of interest" description="Disordered" evidence="1">
    <location>
        <begin position="181"/>
        <end position="247"/>
    </location>
</feature>
<name>A0A5N6TE96_ASPAV</name>
<sequence length="247" mass="27117">MGGAYQQNIVKQSETARKRTIVPQKPWKASEAIIKERMSILEKIVLACDIWTSTAIFGPLDSTNYRLYSSLNDVDANLAATYKFWMTNIRIPQQMAAGSEQVALLITSIETGLNTATTKAMETEDGANRLSEYRKALQAIRERYQLDGDGNVCNKPISLNWDRATTHGTLRLPRVRRDSCPFPITSIDPTETPGPSTAPAETNTSPDLTKTAAPTDLTRTASPLTGRTVSSPVTMTTASLPITERPK</sequence>
<feature type="compositionally biased region" description="Polar residues" evidence="1">
    <location>
        <begin position="187"/>
        <end position="208"/>
    </location>
</feature>